<proteinExistence type="predicted"/>
<dbReference type="PROSITE" id="PS50102">
    <property type="entry name" value="RRM"/>
    <property type="match status" value="1"/>
</dbReference>
<name>A0A0F4PP14_9GAMM</name>
<dbReference type="PANTHER" id="PTHR15241:SF304">
    <property type="entry name" value="RRM DOMAIN-CONTAINING PROTEIN"/>
    <property type="match status" value="1"/>
</dbReference>
<dbReference type="Gene3D" id="3.30.70.330">
    <property type="match status" value="1"/>
</dbReference>
<sequence>MTSPNLKAIIISVSIAVLGFLILQFAVPQLQLSPAVTFALGAILAGFAPLAFNQSPQHDAVDADVTDTKTLYVGNLPYRANEHMVKELFEQHGTVFSVRLLKDKHTGKRRGFGFVEVALKDADKIIDKLNDNEYQERTLKVREAKQKQEGNA</sequence>
<dbReference type="PANTHER" id="PTHR15241">
    <property type="entry name" value="TRANSFORMER-2-RELATED"/>
    <property type="match status" value="1"/>
</dbReference>
<dbReference type="SUPFAM" id="SSF54928">
    <property type="entry name" value="RNA-binding domain, RBD"/>
    <property type="match status" value="1"/>
</dbReference>
<evidence type="ECO:0000313" key="4">
    <source>
        <dbReference type="Proteomes" id="UP000033664"/>
    </source>
</evidence>
<dbReference type="eggNOG" id="COG0724">
    <property type="taxonomic scope" value="Bacteria"/>
</dbReference>
<comment type="caution">
    <text evidence="3">The sequence shown here is derived from an EMBL/GenBank/DDBJ whole genome shotgun (WGS) entry which is preliminary data.</text>
</comment>
<dbReference type="Pfam" id="PF00076">
    <property type="entry name" value="RRM_1"/>
    <property type="match status" value="1"/>
</dbReference>
<feature type="transmembrane region" description="Helical" evidence="1">
    <location>
        <begin position="6"/>
        <end position="27"/>
    </location>
</feature>
<dbReference type="GO" id="GO:0003723">
    <property type="term" value="F:RNA binding"/>
    <property type="evidence" value="ECO:0007669"/>
    <property type="project" value="InterPro"/>
</dbReference>
<keyword evidence="4" id="KW-1185">Reference proteome</keyword>
<dbReference type="InterPro" id="IPR000504">
    <property type="entry name" value="RRM_dom"/>
</dbReference>
<dbReference type="GeneID" id="58230342"/>
<dbReference type="AlphaFoldDB" id="A0A0F4PP14"/>
<protein>
    <submittedName>
        <fullName evidence="3">RNA-binding protein</fullName>
    </submittedName>
</protein>
<organism evidence="3 4">
    <name type="scientific">Pseudoalteromonas ruthenica</name>
    <dbReference type="NCBI Taxonomy" id="151081"/>
    <lineage>
        <taxon>Bacteria</taxon>
        <taxon>Pseudomonadati</taxon>
        <taxon>Pseudomonadota</taxon>
        <taxon>Gammaproteobacteria</taxon>
        <taxon>Alteromonadales</taxon>
        <taxon>Pseudoalteromonadaceae</taxon>
        <taxon>Pseudoalteromonas</taxon>
    </lineage>
</organism>
<dbReference type="InterPro" id="IPR035979">
    <property type="entry name" value="RBD_domain_sf"/>
</dbReference>
<dbReference type="EMBL" id="JXXZ01000020">
    <property type="protein sequence ID" value="KJY95956.1"/>
    <property type="molecule type" value="Genomic_DNA"/>
</dbReference>
<keyword evidence="1" id="KW-0812">Transmembrane</keyword>
<dbReference type="OrthoDB" id="9798855at2"/>
<evidence type="ECO:0000259" key="2">
    <source>
        <dbReference type="PROSITE" id="PS50102"/>
    </source>
</evidence>
<feature type="transmembrane region" description="Helical" evidence="1">
    <location>
        <begin position="34"/>
        <end position="52"/>
    </location>
</feature>
<dbReference type="PATRIC" id="fig|151081.8.peg.2073"/>
<dbReference type="InterPro" id="IPR012677">
    <property type="entry name" value="Nucleotide-bd_a/b_plait_sf"/>
</dbReference>
<evidence type="ECO:0000256" key="1">
    <source>
        <dbReference type="SAM" id="Phobius"/>
    </source>
</evidence>
<accession>A0A0F4PP14</accession>
<dbReference type="SMART" id="SM00360">
    <property type="entry name" value="RRM"/>
    <property type="match status" value="1"/>
</dbReference>
<keyword evidence="1" id="KW-1133">Transmembrane helix</keyword>
<feature type="domain" description="RRM" evidence="2">
    <location>
        <begin position="69"/>
        <end position="146"/>
    </location>
</feature>
<keyword evidence="1" id="KW-0472">Membrane</keyword>
<gene>
    <name evidence="3" type="ORF">TW72_17745</name>
</gene>
<evidence type="ECO:0000313" key="3">
    <source>
        <dbReference type="EMBL" id="KJY95956.1"/>
    </source>
</evidence>
<reference evidence="3 4" key="1">
    <citation type="journal article" date="2015" name="BMC Genomics">
        <title>Genome mining reveals unlocked bioactive potential of marine Gram-negative bacteria.</title>
        <authorList>
            <person name="Machado H."/>
            <person name="Sonnenschein E.C."/>
            <person name="Melchiorsen J."/>
            <person name="Gram L."/>
        </authorList>
    </citation>
    <scope>NUCLEOTIDE SEQUENCE [LARGE SCALE GENOMIC DNA]</scope>
    <source>
        <strain evidence="3 4">S3137</strain>
    </source>
</reference>
<dbReference type="Proteomes" id="UP000033664">
    <property type="component" value="Unassembled WGS sequence"/>
</dbReference>
<dbReference type="RefSeq" id="WP_045979511.1">
    <property type="nucleotide sequence ID" value="NZ_CP023396.1"/>
</dbReference>